<name>A0A9D1MHV7_9FIRM</name>
<dbReference type="EMBL" id="DVNF01000098">
    <property type="protein sequence ID" value="HIU60421.1"/>
    <property type="molecule type" value="Genomic_DNA"/>
</dbReference>
<feature type="transmembrane region" description="Helical" evidence="1">
    <location>
        <begin position="45"/>
        <end position="68"/>
    </location>
</feature>
<dbReference type="AlphaFoldDB" id="A0A9D1MHV7"/>
<feature type="transmembrane region" description="Helical" evidence="1">
    <location>
        <begin position="125"/>
        <end position="145"/>
    </location>
</feature>
<dbReference type="GO" id="GO:0015293">
    <property type="term" value="F:symporter activity"/>
    <property type="evidence" value="ECO:0007669"/>
    <property type="project" value="InterPro"/>
</dbReference>
<feature type="transmembrane region" description="Helical" evidence="1">
    <location>
        <begin position="435"/>
        <end position="456"/>
    </location>
</feature>
<organism evidence="2 3">
    <name type="scientific">Candidatus Stercoripulliclostridium merdigallinarum</name>
    <dbReference type="NCBI Taxonomy" id="2840951"/>
    <lineage>
        <taxon>Bacteria</taxon>
        <taxon>Bacillati</taxon>
        <taxon>Bacillota</taxon>
        <taxon>Clostridia</taxon>
        <taxon>Eubacteriales</taxon>
        <taxon>Candidatus Stercoripulliclostridium</taxon>
    </lineage>
</organism>
<feature type="transmembrane region" description="Helical" evidence="1">
    <location>
        <begin position="288"/>
        <end position="307"/>
    </location>
</feature>
<feature type="transmembrane region" description="Helical" evidence="1">
    <location>
        <begin position="197"/>
        <end position="218"/>
    </location>
</feature>
<gene>
    <name evidence="2" type="ORF">IAB05_03395</name>
</gene>
<feature type="transmembrane region" description="Helical" evidence="1">
    <location>
        <begin position="343"/>
        <end position="368"/>
    </location>
</feature>
<dbReference type="SUPFAM" id="SSF103473">
    <property type="entry name" value="MFS general substrate transporter"/>
    <property type="match status" value="1"/>
</dbReference>
<dbReference type="GO" id="GO:0005886">
    <property type="term" value="C:plasma membrane"/>
    <property type="evidence" value="ECO:0007669"/>
    <property type="project" value="TreeGrafter"/>
</dbReference>
<dbReference type="Proteomes" id="UP000824094">
    <property type="component" value="Unassembled WGS sequence"/>
</dbReference>
<keyword evidence="1" id="KW-1133">Transmembrane helix</keyword>
<feature type="transmembrane region" description="Helical" evidence="1">
    <location>
        <begin position="97"/>
        <end position="119"/>
    </location>
</feature>
<comment type="caution">
    <text evidence="2">The sequence shown here is derived from an EMBL/GenBank/DDBJ whole genome shotgun (WGS) entry which is preliminary data.</text>
</comment>
<evidence type="ECO:0000256" key="1">
    <source>
        <dbReference type="SAM" id="Phobius"/>
    </source>
</evidence>
<feature type="transmembrane region" description="Helical" evidence="1">
    <location>
        <begin position="166"/>
        <end position="185"/>
    </location>
</feature>
<evidence type="ECO:0000313" key="2">
    <source>
        <dbReference type="EMBL" id="HIU60421.1"/>
    </source>
</evidence>
<dbReference type="Gene3D" id="1.20.1250.20">
    <property type="entry name" value="MFS general substrate transporter like domains"/>
    <property type="match status" value="2"/>
</dbReference>
<sequence length="497" mass="55634">MGFIKTKIKSFFAYKSDREVQNKELLDFAIGVAGQNQAYNIVSSWLMYFCTDLIGIDALLIGTVLGVMRIWDAFNDPIVGTIVDRHVFKNGEKLRPFLKIMALPVGILTAMMFVDYGFLPEPWTGVYLIVVYFLWDFLYSFQDLSMWGMTSMISTHSSERARAAQFGRIGAMVGGWIPGLIPLMIENLPKFGISEMTIFTVLGIAMGIGGMSLSMFTAKTKERAPVYKPEGKFSDSIKLIFQNKIAMALVIAAILSNFTLSLQDVYFFKYMVSVNIFGLTIEGLNVKFIYGIIVGLPGSAAMFVATWIAKKLGGMKRTLIIATILNIVIRVISYFIGYEGWRIFIVMIVMGIGGIPNGLNGIATTTIWGDSIDYMEWKTGHRNEGTVFALQNLVAKIGTGISTFTTGLALKIMDYDPDVADAMVDYVPSETFFKLAWPLFILTPALGQLFYLIPLLTIKYTEKQKKEIERELKIRREAAAIEERIETEATILDIDIY</sequence>
<reference evidence="2" key="1">
    <citation type="submission" date="2020-10" db="EMBL/GenBank/DDBJ databases">
        <authorList>
            <person name="Gilroy R."/>
        </authorList>
    </citation>
    <scope>NUCLEOTIDE SEQUENCE</scope>
    <source>
        <strain evidence="2">18911</strain>
    </source>
</reference>
<dbReference type="InterPro" id="IPR036259">
    <property type="entry name" value="MFS_trans_sf"/>
</dbReference>
<accession>A0A9D1MHV7</accession>
<dbReference type="PANTHER" id="PTHR11328:SF24">
    <property type="entry name" value="MAJOR FACILITATOR SUPERFAMILY (MFS) PROFILE DOMAIN-CONTAINING PROTEIN"/>
    <property type="match status" value="1"/>
</dbReference>
<dbReference type="GO" id="GO:0008643">
    <property type="term" value="P:carbohydrate transport"/>
    <property type="evidence" value="ECO:0007669"/>
    <property type="project" value="InterPro"/>
</dbReference>
<proteinExistence type="predicted"/>
<keyword evidence="1" id="KW-0472">Membrane</keyword>
<dbReference type="Pfam" id="PF13347">
    <property type="entry name" value="MFS_2"/>
    <property type="match status" value="1"/>
</dbReference>
<evidence type="ECO:0000313" key="3">
    <source>
        <dbReference type="Proteomes" id="UP000824094"/>
    </source>
</evidence>
<reference evidence="2" key="2">
    <citation type="journal article" date="2021" name="PeerJ">
        <title>Extensive microbial diversity within the chicken gut microbiome revealed by metagenomics and culture.</title>
        <authorList>
            <person name="Gilroy R."/>
            <person name="Ravi A."/>
            <person name="Getino M."/>
            <person name="Pursley I."/>
            <person name="Horton D.L."/>
            <person name="Alikhan N.F."/>
            <person name="Baker D."/>
            <person name="Gharbi K."/>
            <person name="Hall N."/>
            <person name="Watson M."/>
            <person name="Adriaenssens E.M."/>
            <person name="Foster-Nyarko E."/>
            <person name="Jarju S."/>
            <person name="Secka A."/>
            <person name="Antonio M."/>
            <person name="Oren A."/>
            <person name="Chaudhuri R.R."/>
            <person name="La Ragione R."/>
            <person name="Hildebrand F."/>
            <person name="Pallen M.J."/>
        </authorList>
    </citation>
    <scope>NUCLEOTIDE SEQUENCE</scope>
    <source>
        <strain evidence="2">18911</strain>
    </source>
</reference>
<keyword evidence="1" id="KW-0812">Transmembrane</keyword>
<dbReference type="PANTHER" id="PTHR11328">
    <property type="entry name" value="MAJOR FACILITATOR SUPERFAMILY DOMAIN-CONTAINING PROTEIN"/>
    <property type="match status" value="1"/>
</dbReference>
<feature type="transmembrane region" description="Helical" evidence="1">
    <location>
        <begin position="389"/>
        <end position="410"/>
    </location>
</feature>
<protein>
    <submittedName>
        <fullName evidence="2">MFS transporter</fullName>
    </submittedName>
</protein>
<feature type="transmembrane region" description="Helical" evidence="1">
    <location>
        <begin position="319"/>
        <end position="337"/>
    </location>
</feature>
<feature type="transmembrane region" description="Helical" evidence="1">
    <location>
        <begin position="245"/>
        <end position="268"/>
    </location>
</feature>
<dbReference type="InterPro" id="IPR039672">
    <property type="entry name" value="MFS_2"/>
</dbReference>